<dbReference type="SUPFAM" id="SSF50939">
    <property type="entry name" value="Sialidases"/>
    <property type="match status" value="1"/>
</dbReference>
<organism evidence="1 2">
    <name type="scientific">Azotobacter chroococcum</name>
    <dbReference type="NCBI Taxonomy" id="353"/>
    <lineage>
        <taxon>Bacteria</taxon>
        <taxon>Pseudomonadati</taxon>
        <taxon>Pseudomonadota</taxon>
        <taxon>Gammaproteobacteria</taxon>
        <taxon>Pseudomonadales</taxon>
        <taxon>Pseudomonadaceae</taxon>
        <taxon>Azotobacter</taxon>
    </lineage>
</organism>
<proteinExistence type="predicted"/>
<dbReference type="EMBL" id="CP066310">
    <property type="protein sequence ID" value="QQE89513.1"/>
    <property type="molecule type" value="Genomic_DNA"/>
</dbReference>
<evidence type="ECO:0008006" key="3">
    <source>
        <dbReference type="Google" id="ProtNLM"/>
    </source>
</evidence>
<dbReference type="RefSeq" id="WP_198867292.1">
    <property type="nucleotide sequence ID" value="NZ_CP066310.1"/>
</dbReference>
<evidence type="ECO:0000313" key="2">
    <source>
        <dbReference type="Proteomes" id="UP000596192"/>
    </source>
</evidence>
<dbReference type="Proteomes" id="UP000596192">
    <property type="component" value="Chromosome"/>
</dbReference>
<sequence>MSGDFPLDPPAINGSPSHAFASHRVRASAIARHYALAHPLDFMGTAADENNTIRLIAHLQTVSDDPEFRVPGHELSRTLAPKVLGSLNKGHGRLGTTVDADRGTFLGFGYVLSGRDGDYDAALKGLIVIAYRYRHLLTDDAFKHILDELVPSFLPGSDVSSFEKYSLDIRLTAPPWIIIPVPREAPETENHMLLISSTVYLVNQLFLDRTGERKYNNRVNGLTRWLLGYMQAIAKHDFLEFNARPYQRYSLHALLNLHEFARDDSIKVAAQILLDYIMVKFAISSNWQRRICPFRRLKENANRPDNLHNELLGAPGQGNDAVVGFFRMYAGPTDVNGAPLDKFPVSWGFEALIAGLAAYRPPPAAYILAMERDIPAFQHRFYHGARPKLPESDDQADGGVEIYYHSPSFLLSAGGMFLNSGYGHDEFTKYKQIGVAQSTTLLPTRADVKFADLIRFDPYPDERRATNTAVHRGFACGANLRPIEKKVFSDTTTHALSLAVHNGRLVLTWKGSGNENLNAAKVHTIEALGMDGIESLEEKVVLGDTSEQAPALASHNGRLFLGWKGAGNDNLNLMFSDDNGATFKGKITFSDTSYHAPALASHNGRLFLAWTGRGDGNLNVAKVALFANTAGDFGIEGLEGKVVLGDTSEQAPALASHNGRLFLGWKGAGNDNLNLMFSDDNGATFKGKITFSDTSYHAPALASHNGRLFLAWTGRGDGNLNVAKVALFANTAGGFGIEGLEGKVVLGDTSEQAPALASHNGRLFLGWKGAGNDNLNLMSSRDGHFQMGPWYFIDRLGFYVAAYRTPPTQPDQLDTPLESLGLLYAMEKGDMSFEDFKRLTLERNTTLPAKFEYGGHYTFHTADDHRFSFWLHPSLDKYTVRVVPMDEMHPAANFTTLPLVEGDYLRAPSGHDGFIEVRHPGCENPLVLDFRDLERPVRQENIGDCPEPWLERAHALFVYAQLLSNKGKHKEVQEALVERIKIYQQLADVNVAGRDLAFAKLLQLAKVGVDFSVLEADLREWLNNPEFTPYSAISEALLKLLKGTSLRQPVFLDVIVSNYENTPGVPSPRNMAEVDFAVLKEAALEGYKTRYGEAISGFQNLVL</sequence>
<dbReference type="AlphaFoldDB" id="A0AAP9YF16"/>
<accession>A0AAP9YF16</accession>
<gene>
    <name evidence="1" type="ORF">GKQ51_03940</name>
</gene>
<name>A0AAP9YF16_9GAMM</name>
<reference evidence="1 2" key="1">
    <citation type="submission" date="2020-12" db="EMBL/GenBank/DDBJ databases">
        <title>Genomic Analysis and Response surface optimization of nitrogen-fixing conditions for A. chroococcum strain HR1, Isolation from rhizosphere soil.</title>
        <authorList>
            <person name="Li J."/>
            <person name="Yang H."/>
            <person name="Liu H."/>
            <person name="Wang C."/>
            <person name="Tian Y."/>
            <person name="Lu X.Y."/>
        </authorList>
    </citation>
    <scope>NUCLEOTIDE SEQUENCE [LARGE SCALE GENOMIC DNA]</scope>
    <source>
        <strain evidence="1 2">HR1</strain>
    </source>
</reference>
<protein>
    <recommendedName>
        <fullName evidence="3">Exo-alpha-sialidase</fullName>
    </recommendedName>
</protein>
<dbReference type="InterPro" id="IPR036278">
    <property type="entry name" value="Sialidase_sf"/>
</dbReference>
<evidence type="ECO:0000313" key="1">
    <source>
        <dbReference type="EMBL" id="QQE89513.1"/>
    </source>
</evidence>